<feature type="coiled-coil region" evidence="1">
    <location>
        <begin position="270"/>
        <end position="300"/>
    </location>
</feature>
<dbReference type="EMBL" id="BK061816">
    <property type="protein sequence ID" value="DAZ90842.1"/>
    <property type="molecule type" value="Viral_cRNA"/>
</dbReference>
<evidence type="ECO:0000256" key="2">
    <source>
        <dbReference type="SAM" id="MobiDB-lite"/>
    </source>
</evidence>
<protein>
    <submittedName>
        <fullName evidence="3">Protein 2</fullName>
    </submittedName>
</protein>
<evidence type="ECO:0000313" key="3">
    <source>
        <dbReference type="EMBL" id="DAZ90842.1"/>
    </source>
</evidence>
<accession>A0A9N7AAU0</accession>
<reference evidence="3" key="1">
    <citation type="journal article" date="2022" name="bioRxiv">
        <title>Unlocking the hidden genetic diversity of varicosaviruses, the neglected plant rhabdoviruses.</title>
        <authorList>
            <person name="Bejerman N."/>
            <person name="Dietzgen R.G."/>
            <person name="Debat H."/>
        </authorList>
    </citation>
    <scope>NUCLEOTIDE SEQUENCE</scope>
</reference>
<feature type="compositionally biased region" description="Basic residues" evidence="2">
    <location>
        <begin position="1"/>
        <end position="12"/>
    </location>
</feature>
<proteinExistence type="predicted"/>
<evidence type="ECO:0000256" key="1">
    <source>
        <dbReference type="SAM" id="Coils"/>
    </source>
</evidence>
<keyword evidence="1" id="KW-0175">Coiled coil</keyword>
<sequence>MAPKVPKTKKNVSKPPTPLRDDSNINQLPDGLVLNTDPYQNIGLIDPELVGEEQGKSVDTIVTDDIMEGTKEQIMEKLLAEQELEKDDDYVEITEQNLNENEDDKEHDTDDPKSQVVISPAVTRTKAASKQAADKNKSVVTSTKKAQFSSLTGSSKGLLMLSVDAKKNVSTLRSKLTGSIGEGSKDDLEEIEVKKLLEGMSEEERNALEQRIDIKDQILNHCKFNGYSLTEDEMDAMCFYCIKTSCKVSLTFPFVDGLRYTAHLKSVKLEDSLTKAVERMQRLNKSLELQADRYQKYNDNLYAYVTSTAQKTLSTQEKPRINQPSEIAVNKTAEAIRSTSLATLRKIEEEARRSGEGSSGISKSLPLKAAMSKISIKDTIEPKKAITIKELTVTAKKDNDSTCENMEVEESEEEVAYQDWDVSNFFRIINIKKHEIACLMGLNVDEVDDDVICNICLMFSEKRWLTAELDKRERGKLRIDVCKKFAEQKDSDAPSGAVSKKSRKV</sequence>
<name>A0A9N7AAU0_9RHAB</name>
<feature type="region of interest" description="Disordered" evidence="2">
    <location>
        <begin position="1"/>
        <end position="31"/>
    </location>
</feature>
<organism evidence="3">
    <name type="scientific">Tanacetum virus 1</name>
    <dbReference type="NCBI Taxonomy" id="2977993"/>
    <lineage>
        <taxon>Viruses</taxon>
        <taxon>Riboviria</taxon>
        <taxon>Orthornavirae</taxon>
        <taxon>Negarnaviricota</taxon>
        <taxon>Haploviricotina</taxon>
        <taxon>Monjiviricetes</taxon>
        <taxon>Mononegavirales</taxon>
        <taxon>Rhabdoviridae</taxon>
        <taxon>Betarhabdovirinae</taxon>
        <taxon>Varicosavirus</taxon>
        <taxon>Varicosavirus tanaceti</taxon>
    </lineage>
</organism>